<keyword evidence="3" id="KW-0520">NAD</keyword>
<protein>
    <submittedName>
        <fullName evidence="5">Aldehyde dehydrogenase</fullName>
    </submittedName>
</protein>
<evidence type="ECO:0000313" key="5">
    <source>
        <dbReference type="EMBL" id="GAA3752097.1"/>
    </source>
</evidence>
<dbReference type="InterPro" id="IPR016163">
    <property type="entry name" value="Ald_DH_C"/>
</dbReference>
<dbReference type="RefSeq" id="WP_344779519.1">
    <property type="nucleotide sequence ID" value="NZ_BAABAF010000001.1"/>
</dbReference>
<evidence type="ECO:0000256" key="3">
    <source>
        <dbReference type="ARBA" id="ARBA00023027"/>
    </source>
</evidence>
<dbReference type="InterPro" id="IPR015590">
    <property type="entry name" value="Aldehyde_DH_dom"/>
</dbReference>
<evidence type="ECO:0000256" key="2">
    <source>
        <dbReference type="ARBA" id="ARBA00023002"/>
    </source>
</evidence>
<dbReference type="SUPFAM" id="SSF53720">
    <property type="entry name" value="ALDH-like"/>
    <property type="match status" value="1"/>
</dbReference>
<organism evidence="5 6">
    <name type="scientific">Microbacterium kribbense</name>
    <dbReference type="NCBI Taxonomy" id="433645"/>
    <lineage>
        <taxon>Bacteria</taxon>
        <taxon>Bacillati</taxon>
        <taxon>Actinomycetota</taxon>
        <taxon>Actinomycetes</taxon>
        <taxon>Micrococcales</taxon>
        <taxon>Microbacteriaceae</taxon>
        <taxon>Microbacterium</taxon>
    </lineage>
</organism>
<name>A0ABP7G095_9MICO</name>
<dbReference type="PANTHER" id="PTHR42986">
    <property type="entry name" value="BENZALDEHYDE DEHYDROGENASE YFMT"/>
    <property type="match status" value="1"/>
</dbReference>
<proteinExistence type="inferred from homology"/>
<comment type="caution">
    <text evidence="5">The sequence shown here is derived from an EMBL/GenBank/DDBJ whole genome shotgun (WGS) entry which is preliminary data.</text>
</comment>
<dbReference type="InterPro" id="IPR016161">
    <property type="entry name" value="Ald_DH/histidinol_DH"/>
</dbReference>
<sequence length="487" mass="50333">MAITRQLIIGGEHVDAASGKTTPDLNPYTGEPYAHVAAAGAEDVRRAVDAADGAFAAWSGMRPTERGKIFTRAAEIFEQRRPEAVELMAAETGGVAGWAQFNVGLAADIFRSAAAATTAPRGDVLATDMAGVYSLAVREPYGVVAAISPWNAPLILGTRAVAIPLAVGNTVVLKPSEDAPIACGLFIADILLEAGIPEGVINVITSARADGPDVVASLIGDDRVRCVNFTGSTNVGRQIGVLAAQHLKPAVLELGGKNSIVVLKDADIDHAVNASIFGSFMHAGQICMSADRILVDRTIADEFTEKFAARAAALPAGDPTDPGTVIGPAINAQSTARQYALIDDASAKGATVLAGGQRHDHGVVPATVLGGVTEDMDVYGQEIFGAITTVFPVADTEAAVAFANDTPYGLTAGVITENISEGIQVAQRLKTGIVHVNDQPIADEPMAPFGGVGNSGYGKFGGQNGIASFTNTRWVTIQQECHAGYPI</sequence>
<dbReference type="Gene3D" id="3.40.605.10">
    <property type="entry name" value="Aldehyde Dehydrogenase, Chain A, domain 1"/>
    <property type="match status" value="1"/>
</dbReference>
<evidence type="ECO:0000313" key="6">
    <source>
        <dbReference type="Proteomes" id="UP001500540"/>
    </source>
</evidence>
<dbReference type="InterPro" id="IPR016162">
    <property type="entry name" value="Ald_DH_N"/>
</dbReference>
<dbReference type="EMBL" id="BAABAF010000001">
    <property type="protein sequence ID" value="GAA3752097.1"/>
    <property type="molecule type" value="Genomic_DNA"/>
</dbReference>
<gene>
    <name evidence="5" type="ORF">GCM10022240_01510</name>
</gene>
<feature type="domain" description="Aldehyde dehydrogenase" evidence="4">
    <location>
        <begin position="14"/>
        <end position="475"/>
    </location>
</feature>
<dbReference type="Proteomes" id="UP001500540">
    <property type="component" value="Unassembled WGS sequence"/>
</dbReference>
<evidence type="ECO:0000256" key="1">
    <source>
        <dbReference type="ARBA" id="ARBA00009986"/>
    </source>
</evidence>
<dbReference type="Gene3D" id="3.40.309.10">
    <property type="entry name" value="Aldehyde Dehydrogenase, Chain A, domain 2"/>
    <property type="match status" value="1"/>
</dbReference>
<evidence type="ECO:0000259" key="4">
    <source>
        <dbReference type="Pfam" id="PF00171"/>
    </source>
</evidence>
<reference evidence="6" key="1">
    <citation type="journal article" date="2019" name="Int. J. Syst. Evol. Microbiol.">
        <title>The Global Catalogue of Microorganisms (GCM) 10K type strain sequencing project: providing services to taxonomists for standard genome sequencing and annotation.</title>
        <authorList>
            <consortium name="The Broad Institute Genomics Platform"/>
            <consortium name="The Broad Institute Genome Sequencing Center for Infectious Disease"/>
            <person name="Wu L."/>
            <person name="Ma J."/>
        </authorList>
    </citation>
    <scope>NUCLEOTIDE SEQUENCE [LARGE SCALE GENOMIC DNA]</scope>
    <source>
        <strain evidence="6">JCM 16950</strain>
    </source>
</reference>
<comment type="similarity">
    <text evidence="1">Belongs to the aldehyde dehydrogenase family.</text>
</comment>
<keyword evidence="2" id="KW-0560">Oxidoreductase</keyword>
<dbReference type="Pfam" id="PF00171">
    <property type="entry name" value="Aldedh"/>
    <property type="match status" value="1"/>
</dbReference>
<keyword evidence="6" id="KW-1185">Reference proteome</keyword>
<dbReference type="PANTHER" id="PTHR42986:SF1">
    <property type="entry name" value="BENZALDEHYDE DEHYDROGENASE YFMT"/>
    <property type="match status" value="1"/>
</dbReference>
<accession>A0ABP7G095</accession>